<sequence length="330" mass="36252">MASLTASVARRAFSQFAPASTSAAAATATTSAASSSSAAPAPPPPQQRIPNNIPPRQKADRLKGKARCVIRSHVGSTPLLVPPQASFEFLCYPPHTNPTKSMPKTLFFATSVRVKGPLGEMLVPHFDQIAIRKAEEQGKAGSSKGNEAEEGYVTWNVQAGTPRKDGHNYLNGRWGLTRQLLYNAVKGVTEGHSIVLRLVGVGYRATVEDEDRHVESDLEKWFKPGTRTFFVSKVQEEAYRNMLAAEREKKEPWKRLALRLGYSHPVLMTIPRGITASTPTPTRIVLKGVDIQQLGQFAAKLRAFRPPEPYKGKGVFVNDEQIKLKSAKKK</sequence>
<gene>
    <name evidence="6" type="ORF">BDZ90DRAFT_234052</name>
</gene>
<feature type="compositionally biased region" description="Low complexity" evidence="4">
    <location>
        <begin position="17"/>
        <end position="39"/>
    </location>
</feature>
<dbReference type="STRING" id="1569628.A0A316UL03"/>
<evidence type="ECO:0000313" key="7">
    <source>
        <dbReference type="Proteomes" id="UP000245884"/>
    </source>
</evidence>
<dbReference type="Gene3D" id="3.90.930.12">
    <property type="entry name" value="Ribosomal protein L6, alpha-beta domain"/>
    <property type="match status" value="2"/>
</dbReference>
<reference evidence="6 7" key="1">
    <citation type="journal article" date="2018" name="Mol. Biol. Evol.">
        <title>Broad Genomic Sampling Reveals a Smut Pathogenic Ancestry of the Fungal Clade Ustilaginomycotina.</title>
        <authorList>
            <person name="Kijpornyongpan T."/>
            <person name="Mondo S.J."/>
            <person name="Barry K."/>
            <person name="Sandor L."/>
            <person name="Lee J."/>
            <person name="Lipzen A."/>
            <person name="Pangilinan J."/>
            <person name="LaButti K."/>
            <person name="Hainaut M."/>
            <person name="Henrissat B."/>
            <person name="Grigoriev I.V."/>
            <person name="Spatafora J.W."/>
            <person name="Aime M.C."/>
        </authorList>
    </citation>
    <scope>NUCLEOTIDE SEQUENCE [LARGE SCALE GENOMIC DNA]</scope>
    <source>
        <strain evidence="6 7">MCA 5214</strain>
    </source>
</reference>
<evidence type="ECO:0000256" key="2">
    <source>
        <dbReference type="ARBA" id="ARBA00022980"/>
    </source>
</evidence>
<keyword evidence="3" id="KW-0687">Ribonucleoprotein</keyword>
<accession>A0A316UL03</accession>
<evidence type="ECO:0000259" key="5">
    <source>
        <dbReference type="Pfam" id="PF00347"/>
    </source>
</evidence>
<comment type="similarity">
    <text evidence="1">Belongs to the universal ribosomal protein uL6 family.</text>
</comment>
<dbReference type="GO" id="GO:0019843">
    <property type="term" value="F:rRNA binding"/>
    <property type="evidence" value="ECO:0007669"/>
    <property type="project" value="InterPro"/>
</dbReference>
<feature type="domain" description="Large ribosomal subunit protein uL6 alpha-beta" evidence="5">
    <location>
        <begin position="255"/>
        <end position="315"/>
    </location>
</feature>
<dbReference type="Pfam" id="PF00347">
    <property type="entry name" value="Ribosomal_L6"/>
    <property type="match status" value="1"/>
</dbReference>
<dbReference type="SUPFAM" id="SSF56053">
    <property type="entry name" value="Ribosomal protein L6"/>
    <property type="match status" value="1"/>
</dbReference>
<name>A0A316UL03_9BASI</name>
<dbReference type="EMBL" id="KZ819675">
    <property type="protein sequence ID" value="PWN25614.1"/>
    <property type="molecule type" value="Genomic_DNA"/>
</dbReference>
<dbReference type="Proteomes" id="UP000245884">
    <property type="component" value="Unassembled WGS sequence"/>
</dbReference>
<dbReference type="GeneID" id="37028699"/>
<organism evidence="6 7">
    <name type="scientific">Jaminaea rosea</name>
    <dbReference type="NCBI Taxonomy" id="1569628"/>
    <lineage>
        <taxon>Eukaryota</taxon>
        <taxon>Fungi</taxon>
        <taxon>Dikarya</taxon>
        <taxon>Basidiomycota</taxon>
        <taxon>Ustilaginomycotina</taxon>
        <taxon>Exobasidiomycetes</taxon>
        <taxon>Microstromatales</taxon>
        <taxon>Microstromatales incertae sedis</taxon>
        <taxon>Jaminaea</taxon>
    </lineage>
</organism>
<dbReference type="PROSITE" id="PS00525">
    <property type="entry name" value="RIBOSOMAL_L6_1"/>
    <property type="match status" value="1"/>
</dbReference>
<keyword evidence="2" id="KW-0689">Ribosomal protein</keyword>
<dbReference type="InterPro" id="IPR020040">
    <property type="entry name" value="Ribosomal_uL6_a/b-dom"/>
</dbReference>
<protein>
    <recommendedName>
        <fullName evidence="5">Large ribosomal subunit protein uL6 alpha-beta domain-containing protein</fullName>
    </recommendedName>
</protein>
<dbReference type="GO" id="GO:0005762">
    <property type="term" value="C:mitochondrial large ribosomal subunit"/>
    <property type="evidence" value="ECO:0007669"/>
    <property type="project" value="TreeGrafter"/>
</dbReference>
<evidence type="ECO:0000256" key="4">
    <source>
        <dbReference type="SAM" id="MobiDB-lite"/>
    </source>
</evidence>
<dbReference type="RefSeq" id="XP_025360226.1">
    <property type="nucleotide sequence ID" value="XM_025506876.1"/>
</dbReference>
<dbReference type="InterPro" id="IPR002358">
    <property type="entry name" value="Ribosomal_uL6_CS"/>
</dbReference>
<dbReference type="InterPro" id="IPR036789">
    <property type="entry name" value="Ribosomal_uL6-like_a/b-dom_sf"/>
</dbReference>
<proteinExistence type="inferred from homology"/>
<dbReference type="OrthoDB" id="540873at2759"/>
<evidence type="ECO:0000313" key="6">
    <source>
        <dbReference type="EMBL" id="PWN25614.1"/>
    </source>
</evidence>
<dbReference type="GO" id="GO:0003735">
    <property type="term" value="F:structural constituent of ribosome"/>
    <property type="evidence" value="ECO:0007669"/>
    <property type="project" value="InterPro"/>
</dbReference>
<keyword evidence="7" id="KW-1185">Reference proteome</keyword>
<dbReference type="PANTHER" id="PTHR11655:SF14">
    <property type="entry name" value="LARGE RIBOSOMAL SUBUNIT PROTEIN UL6M"/>
    <property type="match status" value="1"/>
</dbReference>
<feature type="region of interest" description="Disordered" evidence="4">
    <location>
        <begin position="17"/>
        <end position="65"/>
    </location>
</feature>
<evidence type="ECO:0000256" key="3">
    <source>
        <dbReference type="ARBA" id="ARBA00023274"/>
    </source>
</evidence>
<dbReference type="InterPro" id="IPR000702">
    <property type="entry name" value="Ribosomal_uL6-like"/>
</dbReference>
<dbReference type="AlphaFoldDB" id="A0A316UL03"/>
<evidence type="ECO:0000256" key="1">
    <source>
        <dbReference type="ARBA" id="ARBA00009356"/>
    </source>
</evidence>
<dbReference type="PANTHER" id="PTHR11655">
    <property type="entry name" value="60S/50S RIBOSOMAL PROTEIN L6/L9"/>
    <property type="match status" value="1"/>
</dbReference>
<dbReference type="GO" id="GO:0006412">
    <property type="term" value="P:translation"/>
    <property type="evidence" value="ECO:0007669"/>
    <property type="project" value="InterPro"/>
</dbReference>